<comment type="caution">
    <text evidence="1">The sequence shown here is derived from an EMBL/GenBank/DDBJ whole genome shotgun (WGS) entry which is preliminary data.</text>
</comment>
<evidence type="ECO:0000313" key="2">
    <source>
        <dbReference type="Proteomes" id="UP000188836"/>
    </source>
</evidence>
<dbReference type="OrthoDB" id="4557039at2"/>
<gene>
    <name evidence="1" type="ORF">B0T46_07815</name>
</gene>
<dbReference type="STRING" id="1538463.B0T36_12075"/>
<name>A0A1W0BHI5_9NOCA</name>
<reference evidence="1 2" key="1">
    <citation type="journal article" date="2016" name="Antonie Van Leeuwenhoek">
        <title>Nocardia donostiensis sp. nov., isolated from human respiratory specimens.</title>
        <authorList>
            <person name="Ercibengoa M."/>
            <person name="Bell M."/>
            <person name="Marimon J.M."/>
            <person name="Humrighouse B."/>
            <person name="Klenk H.P."/>
            <person name="Potter G."/>
            <person name="Perez-Trallero E."/>
        </authorList>
    </citation>
    <scope>NUCLEOTIDE SEQUENCE [LARGE SCALE GENOMIC DNA]</scope>
    <source>
        <strain evidence="1 2">X1655</strain>
    </source>
</reference>
<proteinExistence type="predicted"/>
<keyword evidence="2" id="KW-1185">Reference proteome</keyword>
<dbReference type="AlphaFoldDB" id="A0A1W0BHI5"/>
<sequence length="144" mass="15792">MTSIQLSDLPAATVEVLARRARRAGLPLPAYVRHELVALGRKRRAVDPVVEFLESQGRDLTAGAAWTSVELGELPSDVRNVLVRRARALGVDVAQYVRDELIASARRTTTQDSLDEIAEAMRRDPGLRVDMDAVAASINYARAE</sequence>
<protein>
    <submittedName>
        <fullName evidence="1">Uncharacterized protein</fullName>
    </submittedName>
</protein>
<dbReference type="EMBL" id="MUMY01000005">
    <property type="protein sequence ID" value="ONM49283.1"/>
    <property type="molecule type" value="Genomic_DNA"/>
</dbReference>
<evidence type="ECO:0000313" key="1">
    <source>
        <dbReference type="EMBL" id="ONM49283.1"/>
    </source>
</evidence>
<organism evidence="1 2">
    <name type="scientific">Nocardia donostiensis</name>
    <dbReference type="NCBI Taxonomy" id="1538463"/>
    <lineage>
        <taxon>Bacteria</taxon>
        <taxon>Bacillati</taxon>
        <taxon>Actinomycetota</taxon>
        <taxon>Actinomycetes</taxon>
        <taxon>Mycobacteriales</taxon>
        <taxon>Nocardiaceae</taxon>
        <taxon>Nocardia</taxon>
    </lineage>
</organism>
<dbReference type="RefSeq" id="WP_077115811.1">
    <property type="nucleotide sequence ID" value="NZ_MUKP01000007.1"/>
</dbReference>
<accession>A0A1W0BHI5</accession>
<dbReference type="Proteomes" id="UP000188836">
    <property type="component" value="Unassembled WGS sequence"/>
</dbReference>